<evidence type="ECO:0000256" key="1">
    <source>
        <dbReference type="SAM" id="SignalP"/>
    </source>
</evidence>
<dbReference type="EMBL" id="CADCVB010000220">
    <property type="protein sequence ID" value="CAA9450776.1"/>
    <property type="molecule type" value="Genomic_DNA"/>
</dbReference>
<evidence type="ECO:0000313" key="2">
    <source>
        <dbReference type="EMBL" id="CAA9450776.1"/>
    </source>
</evidence>
<reference evidence="2" key="1">
    <citation type="submission" date="2020-02" db="EMBL/GenBank/DDBJ databases">
        <authorList>
            <person name="Meier V. D."/>
        </authorList>
    </citation>
    <scope>NUCLEOTIDE SEQUENCE</scope>
    <source>
        <strain evidence="2">AVDCRST_MAG78</strain>
    </source>
</reference>
<name>A0A6J4QSL9_9ACTN</name>
<proteinExistence type="predicted"/>
<sequence>MRKFAILLIALSTSALAGCGSGVSVEADSPIDIPDKIEAGGVTIQAPDEIDVGGVKVETGDDGRITSE</sequence>
<keyword evidence="1" id="KW-0732">Signal</keyword>
<protein>
    <submittedName>
        <fullName evidence="2">Uncharacterized protein</fullName>
    </submittedName>
</protein>
<feature type="chain" id="PRO_5038371659" evidence="1">
    <location>
        <begin position="18"/>
        <end position="68"/>
    </location>
</feature>
<dbReference type="AlphaFoldDB" id="A0A6J4QSL9"/>
<organism evidence="2">
    <name type="scientific">uncultured Rubrobacteraceae bacterium</name>
    <dbReference type="NCBI Taxonomy" id="349277"/>
    <lineage>
        <taxon>Bacteria</taxon>
        <taxon>Bacillati</taxon>
        <taxon>Actinomycetota</taxon>
        <taxon>Rubrobacteria</taxon>
        <taxon>Rubrobacterales</taxon>
        <taxon>Rubrobacteraceae</taxon>
        <taxon>environmental samples</taxon>
    </lineage>
</organism>
<gene>
    <name evidence="2" type="ORF">AVDCRST_MAG78-3363</name>
</gene>
<dbReference type="PROSITE" id="PS51257">
    <property type="entry name" value="PROKAR_LIPOPROTEIN"/>
    <property type="match status" value="1"/>
</dbReference>
<accession>A0A6J4QSL9</accession>
<feature type="signal peptide" evidence="1">
    <location>
        <begin position="1"/>
        <end position="17"/>
    </location>
</feature>